<evidence type="ECO:0000313" key="6">
    <source>
        <dbReference type="Proteomes" id="UP000001694"/>
    </source>
</evidence>
<dbReference type="GO" id="GO:0003677">
    <property type="term" value="F:DNA binding"/>
    <property type="evidence" value="ECO:0007669"/>
    <property type="project" value="UniProtKB-KW"/>
</dbReference>
<dbReference type="STRING" id="444157.Tneu_1885"/>
<dbReference type="PANTHER" id="PTHR43132">
    <property type="entry name" value="ARSENICAL RESISTANCE OPERON REPRESSOR ARSR-RELATED"/>
    <property type="match status" value="1"/>
</dbReference>
<dbReference type="PROSITE" id="PS50987">
    <property type="entry name" value="HTH_ARSR_2"/>
    <property type="match status" value="1"/>
</dbReference>
<dbReference type="eggNOG" id="arCOG04056">
    <property type="taxonomic scope" value="Archaea"/>
</dbReference>
<evidence type="ECO:0000259" key="4">
    <source>
        <dbReference type="PROSITE" id="PS50987"/>
    </source>
</evidence>
<gene>
    <name evidence="5" type="ordered locus">Tneu_1885</name>
</gene>
<dbReference type="Gene3D" id="1.10.10.10">
    <property type="entry name" value="Winged helix-like DNA-binding domain superfamily/Winged helix DNA-binding domain"/>
    <property type="match status" value="1"/>
</dbReference>
<dbReference type="Proteomes" id="UP000001694">
    <property type="component" value="Chromosome"/>
</dbReference>
<dbReference type="InterPro" id="IPR036390">
    <property type="entry name" value="WH_DNA-bd_sf"/>
</dbReference>
<dbReference type="EMBL" id="CP001014">
    <property type="protein sequence ID" value="ACB40800.1"/>
    <property type="molecule type" value="Genomic_DNA"/>
</dbReference>
<evidence type="ECO:0000256" key="1">
    <source>
        <dbReference type="ARBA" id="ARBA00023015"/>
    </source>
</evidence>
<keyword evidence="2" id="KW-0238">DNA-binding</keyword>
<name>B1YBJ8_PYRNV</name>
<dbReference type="KEGG" id="tne:Tneu_1885"/>
<proteinExistence type="predicted"/>
<keyword evidence="1" id="KW-0805">Transcription regulation</keyword>
<sequence length="92" mass="10123">MIDLVLGSPTRIKIVMALWLFGEMNMSELARRVGATQEAVSEQLEQLVKYGVVEVKYVGRVRLYKLSSDPAIRRLAEAFVEAEGALAASGPQ</sequence>
<evidence type="ECO:0000256" key="3">
    <source>
        <dbReference type="ARBA" id="ARBA00023163"/>
    </source>
</evidence>
<dbReference type="AlphaFoldDB" id="B1YBJ8"/>
<accession>B1YBJ8</accession>
<evidence type="ECO:0000256" key="2">
    <source>
        <dbReference type="ARBA" id="ARBA00023125"/>
    </source>
</evidence>
<dbReference type="OrthoDB" id="28579at2157"/>
<dbReference type="PRINTS" id="PR00778">
    <property type="entry name" value="HTHARSR"/>
</dbReference>
<keyword evidence="6" id="KW-1185">Reference proteome</keyword>
<feature type="domain" description="HTH arsR-type" evidence="4">
    <location>
        <begin position="1"/>
        <end position="86"/>
    </location>
</feature>
<dbReference type="GO" id="GO:0003700">
    <property type="term" value="F:DNA-binding transcription factor activity"/>
    <property type="evidence" value="ECO:0007669"/>
    <property type="project" value="InterPro"/>
</dbReference>
<reference evidence="5" key="1">
    <citation type="submission" date="2008-03" db="EMBL/GenBank/DDBJ databases">
        <title>Complete sequence of Thermoproteus neutrophilus V24Sta.</title>
        <authorList>
            <consortium name="US DOE Joint Genome Institute"/>
            <person name="Copeland A."/>
            <person name="Lucas S."/>
            <person name="Lapidus A."/>
            <person name="Glavina del Rio T."/>
            <person name="Dalin E."/>
            <person name="Tice H."/>
            <person name="Bruce D."/>
            <person name="Goodwin L."/>
            <person name="Pitluck S."/>
            <person name="Sims D."/>
            <person name="Brettin T."/>
            <person name="Detter J.C."/>
            <person name="Han C."/>
            <person name="Kuske C.R."/>
            <person name="Schmutz J."/>
            <person name="Larimer F."/>
            <person name="Land M."/>
            <person name="Hauser L."/>
            <person name="Kyrpides N."/>
            <person name="Mikhailova N."/>
            <person name="Biddle J.F."/>
            <person name="Zhang Z."/>
            <person name="Fitz-Gibbon S.T."/>
            <person name="Lowe T.M."/>
            <person name="Saltikov C."/>
            <person name="House C.H."/>
            <person name="Richardson P."/>
        </authorList>
    </citation>
    <scope>NUCLEOTIDE SEQUENCE [LARGE SCALE GENOMIC DNA]</scope>
    <source>
        <strain evidence="5">V24Sta</strain>
    </source>
</reference>
<dbReference type="InterPro" id="IPR036388">
    <property type="entry name" value="WH-like_DNA-bd_sf"/>
</dbReference>
<dbReference type="HOGENOM" id="CLU_184944_1_0_2"/>
<keyword evidence="3" id="KW-0804">Transcription</keyword>
<dbReference type="PANTHER" id="PTHR43132:SF2">
    <property type="entry name" value="ARSENICAL RESISTANCE OPERON REPRESSOR ARSR-RELATED"/>
    <property type="match status" value="1"/>
</dbReference>
<dbReference type="GeneID" id="6164937"/>
<dbReference type="InterPro" id="IPR011991">
    <property type="entry name" value="ArsR-like_HTH"/>
</dbReference>
<dbReference type="InterPro" id="IPR051011">
    <property type="entry name" value="Metal_resp_trans_reg"/>
</dbReference>
<dbReference type="CDD" id="cd00090">
    <property type="entry name" value="HTH_ARSR"/>
    <property type="match status" value="1"/>
</dbReference>
<dbReference type="SUPFAM" id="SSF46785">
    <property type="entry name" value="Winged helix' DNA-binding domain"/>
    <property type="match status" value="1"/>
</dbReference>
<organism evidence="5 6">
    <name type="scientific">Pyrobaculum neutrophilum (strain DSM 2338 / JCM 9278 / NBRC 100436 / V24Sta)</name>
    <name type="common">Thermoproteus neutrophilus</name>
    <dbReference type="NCBI Taxonomy" id="444157"/>
    <lineage>
        <taxon>Archaea</taxon>
        <taxon>Thermoproteota</taxon>
        <taxon>Thermoprotei</taxon>
        <taxon>Thermoproteales</taxon>
        <taxon>Thermoproteaceae</taxon>
        <taxon>Pyrobaculum</taxon>
    </lineage>
</organism>
<dbReference type="RefSeq" id="WP_012351219.1">
    <property type="nucleotide sequence ID" value="NC_010525.1"/>
</dbReference>
<evidence type="ECO:0000313" key="5">
    <source>
        <dbReference type="EMBL" id="ACB40800.1"/>
    </source>
</evidence>
<dbReference type="SMART" id="SM00418">
    <property type="entry name" value="HTH_ARSR"/>
    <property type="match status" value="1"/>
</dbReference>
<protein>
    <submittedName>
        <fullName evidence="5">Transcriptional regulator, ArsR family</fullName>
    </submittedName>
</protein>
<dbReference type="InterPro" id="IPR001845">
    <property type="entry name" value="HTH_ArsR_DNA-bd_dom"/>
</dbReference>
<dbReference type="Pfam" id="PF01022">
    <property type="entry name" value="HTH_5"/>
    <property type="match status" value="1"/>
</dbReference>